<sequence length="405" mass="44070">MKRIILITGISVIGIAIMAMVIFFSSLGNNGGSSDGPRSGNIFDAIFPFGNSSDNQGGGGSTSEDTDPIVDTRPVPRLRMISEKPTSGGAPFLFSEDEEERIAINYMERETGHLYETFSDGLTVRRISNTTIPGVQEILWINRDEAIIRLFSGGEIEHFYLQLPTATTTQSVTGVFLGVWDYVSLDTNGSTLVTVSATDEGGSTVTSIPPNGGTERTIFTSALRSWVPLQTQTSVFIQTTPASNLQGFLYRISNGNLVKILGGISGLMANPNPSGELILYSAGRQNFSFLEVLNTQTGETTGVPFSSIATKCVWLPPENVSVLCGVPNSYQQGNYPEDWLQGKVSFADTLWLFDTTSGETKELLHIADEYGVAIDVWQPRVSEDGSYLTFINKNDLSFWGFQITE</sequence>
<evidence type="ECO:0000256" key="2">
    <source>
        <dbReference type="SAM" id="Phobius"/>
    </source>
</evidence>
<gene>
    <name evidence="3" type="ORF">COU15_02780</name>
</gene>
<keyword evidence="2" id="KW-1133">Transmembrane helix</keyword>
<accession>A0A2H0UF77</accession>
<dbReference type="SUPFAM" id="SSF69304">
    <property type="entry name" value="Tricorn protease N-terminal domain"/>
    <property type="match status" value="1"/>
</dbReference>
<keyword evidence="2" id="KW-0472">Membrane</keyword>
<evidence type="ECO:0000256" key="1">
    <source>
        <dbReference type="SAM" id="MobiDB-lite"/>
    </source>
</evidence>
<feature type="region of interest" description="Disordered" evidence="1">
    <location>
        <begin position="53"/>
        <end position="73"/>
    </location>
</feature>
<proteinExistence type="predicted"/>
<evidence type="ECO:0008006" key="5">
    <source>
        <dbReference type="Google" id="ProtNLM"/>
    </source>
</evidence>
<keyword evidence="2" id="KW-0812">Transmembrane</keyword>
<protein>
    <recommendedName>
        <fullName evidence="5">Dipeptidylpeptidase IV N-terminal domain-containing protein</fullName>
    </recommendedName>
</protein>
<dbReference type="Proteomes" id="UP000229315">
    <property type="component" value="Unassembled WGS sequence"/>
</dbReference>
<name>A0A2H0UF77_9BACT</name>
<feature type="transmembrane region" description="Helical" evidence="2">
    <location>
        <begin position="5"/>
        <end position="24"/>
    </location>
</feature>
<comment type="caution">
    <text evidence="3">The sequence shown here is derived from an EMBL/GenBank/DDBJ whole genome shotgun (WGS) entry which is preliminary data.</text>
</comment>
<organism evidence="3 4">
    <name type="scientific">Candidatus Kaiserbacteria bacterium CG10_big_fil_rev_8_21_14_0_10_45_20</name>
    <dbReference type="NCBI Taxonomy" id="1974607"/>
    <lineage>
        <taxon>Bacteria</taxon>
        <taxon>Candidatus Kaiseribacteriota</taxon>
    </lineage>
</organism>
<dbReference type="SUPFAM" id="SSF82171">
    <property type="entry name" value="DPP6 N-terminal domain-like"/>
    <property type="match status" value="1"/>
</dbReference>
<evidence type="ECO:0000313" key="4">
    <source>
        <dbReference type="Proteomes" id="UP000229315"/>
    </source>
</evidence>
<dbReference type="EMBL" id="PFBH01000016">
    <property type="protein sequence ID" value="PIR85074.1"/>
    <property type="molecule type" value="Genomic_DNA"/>
</dbReference>
<reference evidence="4" key="1">
    <citation type="submission" date="2017-09" db="EMBL/GenBank/DDBJ databases">
        <title>Depth-based differentiation of microbial function through sediment-hosted aquifers and enrichment of novel symbionts in the deep terrestrial subsurface.</title>
        <authorList>
            <person name="Probst A.J."/>
            <person name="Ladd B."/>
            <person name="Jarett J.K."/>
            <person name="Geller-Mcgrath D.E."/>
            <person name="Sieber C.M.K."/>
            <person name="Emerson J.B."/>
            <person name="Anantharaman K."/>
            <person name="Thomas B.C."/>
            <person name="Malmstrom R."/>
            <person name="Stieglmeier M."/>
            <person name="Klingl A."/>
            <person name="Woyke T."/>
            <person name="Ryan C.M."/>
            <person name="Banfield J.F."/>
        </authorList>
    </citation>
    <scope>NUCLEOTIDE SEQUENCE [LARGE SCALE GENOMIC DNA]</scope>
</reference>
<evidence type="ECO:0000313" key="3">
    <source>
        <dbReference type="EMBL" id="PIR85074.1"/>
    </source>
</evidence>
<dbReference type="AlphaFoldDB" id="A0A2H0UF77"/>